<reference evidence="6" key="1">
    <citation type="submission" date="2011-08" db="EMBL/GenBank/DDBJ databases">
        <title>The draft genome of Latimeria chalumnae.</title>
        <authorList>
            <person name="Di Palma F."/>
            <person name="Alfoldi J."/>
            <person name="Johnson J."/>
            <person name="Berlin A."/>
            <person name="Gnerre S."/>
            <person name="Jaffe D."/>
            <person name="MacCallum I."/>
            <person name="Young S."/>
            <person name="Walker B.J."/>
            <person name="Lander E."/>
            <person name="Lindblad-Toh K."/>
        </authorList>
    </citation>
    <scope>NUCLEOTIDE SEQUENCE [LARGE SCALE GENOMIC DNA]</scope>
    <source>
        <strain evidence="6">Wild caught</strain>
    </source>
</reference>
<keyword evidence="6" id="KW-1185">Reference proteome</keyword>
<dbReference type="CDD" id="cd00303">
    <property type="entry name" value="retropepsin_like"/>
    <property type="match status" value="1"/>
</dbReference>
<reference evidence="5" key="3">
    <citation type="submission" date="2025-09" db="UniProtKB">
        <authorList>
            <consortium name="Ensembl"/>
        </authorList>
    </citation>
    <scope>IDENTIFICATION</scope>
</reference>
<evidence type="ECO:0000313" key="6">
    <source>
        <dbReference type="Proteomes" id="UP000008672"/>
    </source>
</evidence>
<feature type="region of interest" description="Disordered" evidence="2">
    <location>
        <begin position="174"/>
        <end position="196"/>
    </location>
</feature>
<dbReference type="Ensembl" id="ENSLACT00000007231.1">
    <property type="protein sequence ID" value="ENSLACP00000007172.1"/>
    <property type="gene ID" value="ENSLACG00000006363.1"/>
</dbReference>
<keyword evidence="1" id="KW-0479">Metal-binding</keyword>
<evidence type="ECO:0000259" key="3">
    <source>
        <dbReference type="PROSITE" id="PS50158"/>
    </source>
</evidence>
<dbReference type="PROSITE" id="PS50804">
    <property type="entry name" value="SCAN_BOX"/>
    <property type="match status" value="1"/>
</dbReference>
<dbReference type="InterPro" id="IPR038269">
    <property type="entry name" value="SCAN_sf"/>
</dbReference>
<dbReference type="FunCoup" id="H3AC01">
    <property type="interactions" value="4312"/>
</dbReference>
<dbReference type="PANTHER" id="PTHR46888">
    <property type="entry name" value="ZINC KNUCKLE DOMAINCONTAINING PROTEIN-RELATED"/>
    <property type="match status" value="1"/>
</dbReference>
<dbReference type="InterPro" id="IPR003309">
    <property type="entry name" value="SCAN_dom"/>
</dbReference>
<dbReference type="Gene3D" id="1.10.4020.10">
    <property type="entry name" value="DNA breaking-rejoining enzymes"/>
    <property type="match status" value="1"/>
</dbReference>
<dbReference type="Gene3D" id="2.40.70.10">
    <property type="entry name" value="Acid Proteases"/>
    <property type="match status" value="1"/>
</dbReference>
<dbReference type="GeneTree" id="ENSGT00940000159113"/>
<dbReference type="PANTHER" id="PTHR46888:SF15">
    <property type="entry name" value="ZINC FINGER AND SCAN DOMAIN-CONTAINING PROTEIN 12-LIKE"/>
    <property type="match status" value="1"/>
</dbReference>
<dbReference type="SMART" id="SM00343">
    <property type="entry name" value="ZnF_C2HC"/>
    <property type="match status" value="1"/>
</dbReference>
<feature type="domain" description="CCHC-type" evidence="3">
    <location>
        <begin position="206"/>
        <end position="221"/>
    </location>
</feature>
<dbReference type="SUPFAM" id="SSF57756">
    <property type="entry name" value="Retrovirus zinc finger-like domains"/>
    <property type="match status" value="1"/>
</dbReference>
<dbReference type="GO" id="GO:0008270">
    <property type="term" value="F:zinc ion binding"/>
    <property type="evidence" value="ECO:0007669"/>
    <property type="project" value="UniProtKB-KW"/>
</dbReference>
<dbReference type="eggNOG" id="KOG1721">
    <property type="taxonomic scope" value="Eukaryota"/>
</dbReference>
<name>H3AC01_LATCH</name>
<dbReference type="SMART" id="SM00431">
    <property type="entry name" value="SCAN"/>
    <property type="match status" value="1"/>
</dbReference>
<proteinExistence type="predicted"/>
<dbReference type="Pfam" id="PF13975">
    <property type="entry name" value="gag-asp_proteas"/>
    <property type="match status" value="1"/>
</dbReference>
<dbReference type="EMBL" id="AFYH01171292">
    <property type="status" value="NOT_ANNOTATED_CDS"/>
    <property type="molecule type" value="Genomic_DNA"/>
</dbReference>
<evidence type="ECO:0000256" key="2">
    <source>
        <dbReference type="SAM" id="MobiDB-lite"/>
    </source>
</evidence>
<dbReference type="OMA" id="WASHILQ"/>
<reference evidence="5" key="2">
    <citation type="submission" date="2025-08" db="UniProtKB">
        <authorList>
            <consortium name="Ensembl"/>
        </authorList>
    </citation>
    <scope>IDENTIFICATION</scope>
</reference>
<dbReference type="SUPFAM" id="SSF47353">
    <property type="entry name" value="Retrovirus capsid dimerization domain-like"/>
    <property type="match status" value="1"/>
</dbReference>
<evidence type="ECO:0000256" key="1">
    <source>
        <dbReference type="PROSITE-ProRule" id="PRU00047"/>
    </source>
</evidence>
<dbReference type="InParanoid" id="H3AC01"/>
<dbReference type="AlphaFoldDB" id="H3AC01"/>
<dbReference type="InterPro" id="IPR021109">
    <property type="entry name" value="Peptidase_aspartic_dom_sf"/>
</dbReference>
<accession>H3AC01</accession>
<protein>
    <recommendedName>
        <fullName evidence="7">CCHC-type domain-containing protein</fullName>
    </recommendedName>
</protein>
<keyword evidence="1" id="KW-0863">Zinc-finger</keyword>
<dbReference type="InterPro" id="IPR001878">
    <property type="entry name" value="Znf_CCHC"/>
</dbReference>
<evidence type="ECO:0000313" key="5">
    <source>
        <dbReference type="Ensembl" id="ENSLACP00000007172.1"/>
    </source>
</evidence>
<dbReference type="STRING" id="7897.ENSLACP00000007172"/>
<organism evidence="5 6">
    <name type="scientific">Latimeria chalumnae</name>
    <name type="common">Coelacanth</name>
    <dbReference type="NCBI Taxonomy" id="7897"/>
    <lineage>
        <taxon>Eukaryota</taxon>
        <taxon>Metazoa</taxon>
        <taxon>Chordata</taxon>
        <taxon>Craniata</taxon>
        <taxon>Vertebrata</taxon>
        <taxon>Euteleostomi</taxon>
        <taxon>Coelacanthiformes</taxon>
        <taxon>Coelacanthidae</taxon>
        <taxon>Latimeria</taxon>
    </lineage>
</organism>
<dbReference type="PROSITE" id="PS50158">
    <property type="entry name" value="ZF_CCHC"/>
    <property type="match status" value="1"/>
</dbReference>
<feature type="domain" description="SCAN box" evidence="4">
    <location>
        <begin position="83"/>
        <end position="158"/>
    </location>
</feature>
<dbReference type="HOGENOM" id="CLU_066570_0_0_1"/>
<evidence type="ECO:0000259" key="4">
    <source>
        <dbReference type="PROSITE" id="PS50804"/>
    </source>
</evidence>
<dbReference type="GO" id="GO:0003676">
    <property type="term" value="F:nucleic acid binding"/>
    <property type="evidence" value="ECO:0007669"/>
    <property type="project" value="InterPro"/>
</dbReference>
<dbReference type="Proteomes" id="UP000008672">
    <property type="component" value="Unassembled WGS sequence"/>
</dbReference>
<dbReference type="InterPro" id="IPR036875">
    <property type="entry name" value="Znf_CCHC_sf"/>
</dbReference>
<dbReference type="Pfam" id="PF02023">
    <property type="entry name" value="SCAN"/>
    <property type="match status" value="1"/>
</dbReference>
<evidence type="ECO:0008006" key="7">
    <source>
        <dbReference type="Google" id="ProtNLM"/>
    </source>
</evidence>
<sequence length="326" mass="36487">IWASHILQKMTAKDNVEAYLLSFERAEQEGWPKEQWAGIVAPFPVSNVQKAYFDLEPNIAADYTLLNAETLAQAGVIPTIRAQRFHSWTYSIGKAPQLQMFDLIHLACQWLQLEVNTPTRIVELIVMDKYLRALPLAIRKWVGQGEPANAQELIALVERQVAAEELLRAPVAGTRRNTERLQAQEEGSPGGKYSDNVKRSGNSYQCYKCNELRHIAIQCPNTDEPMEYVTSMESTRPFLKTVKINGKETMALTDLGSTVTLVSSALVRPSQLEHTQKTGITCVHGDIYYYPTTLANFEVQGCTYEVKAGVVPKLPYPVIIGQDFPG</sequence>
<keyword evidence="1" id="KW-0862">Zinc</keyword>
<dbReference type="SUPFAM" id="SSF50630">
    <property type="entry name" value="Acid proteases"/>
    <property type="match status" value="1"/>
</dbReference>